<name>E1RC14_SEDSS</name>
<reference evidence="13 14" key="1">
    <citation type="journal article" date="2010" name="Stand. Genomic Sci.">
        <title>Complete genome sequence of Spirochaeta smaragdinae type strain (SEBR 4228).</title>
        <authorList>
            <person name="Mavromatis K."/>
            <person name="Yasawong M."/>
            <person name="Chertkov O."/>
            <person name="Lapidus A."/>
            <person name="Lucas S."/>
            <person name="Nolan M."/>
            <person name="Del Rio T.G."/>
            <person name="Tice H."/>
            <person name="Cheng J.F."/>
            <person name="Pitluck S."/>
            <person name="Liolios K."/>
            <person name="Ivanova N."/>
            <person name="Tapia R."/>
            <person name="Han C."/>
            <person name="Bruce D."/>
            <person name="Goodwin L."/>
            <person name="Pati A."/>
            <person name="Chen A."/>
            <person name="Palaniappan K."/>
            <person name="Land M."/>
            <person name="Hauser L."/>
            <person name="Chang Y.J."/>
            <person name="Jeffries C.D."/>
            <person name="Detter J.C."/>
            <person name="Rohde M."/>
            <person name="Brambilla E."/>
            <person name="Spring S."/>
            <person name="Goker M."/>
            <person name="Sikorski J."/>
            <person name="Woyke T."/>
            <person name="Bristow J."/>
            <person name="Eisen J.A."/>
            <person name="Markowitz V."/>
            <person name="Hugenholtz P."/>
            <person name="Klenk H.P."/>
            <person name="Kyrpides N.C."/>
        </authorList>
    </citation>
    <scope>NUCLEOTIDE SEQUENCE [LARGE SCALE GENOMIC DNA]</scope>
    <source>
        <strain evidence="14">DSM 11293 / JCM 15392 / SEBR 4228</strain>
    </source>
</reference>
<evidence type="ECO:0000256" key="5">
    <source>
        <dbReference type="ARBA" id="ARBA00022977"/>
    </source>
</evidence>
<dbReference type="GO" id="GO:0005737">
    <property type="term" value="C:cytoplasm"/>
    <property type="evidence" value="ECO:0007669"/>
    <property type="project" value="TreeGrafter"/>
</dbReference>
<keyword evidence="3 9" id="KW-0479">Metal-binding</keyword>
<evidence type="ECO:0000256" key="11">
    <source>
        <dbReference type="RuleBase" id="RU004253"/>
    </source>
</evidence>
<feature type="domain" description="Thiamine phosphate synthase/TenI" evidence="12">
    <location>
        <begin position="11"/>
        <end position="192"/>
    </location>
</feature>
<feature type="binding site" evidence="9">
    <location>
        <position position="75"/>
    </location>
    <ligand>
        <name>4-amino-2-methyl-5-(diphosphooxymethyl)pyrimidine</name>
        <dbReference type="ChEBI" id="CHEBI:57841"/>
    </ligand>
</feature>
<dbReference type="eggNOG" id="COG0352">
    <property type="taxonomic scope" value="Bacteria"/>
</dbReference>
<evidence type="ECO:0000256" key="7">
    <source>
        <dbReference type="ARBA" id="ARBA00047851"/>
    </source>
</evidence>
<accession>E1RC14</accession>
<dbReference type="InterPro" id="IPR034291">
    <property type="entry name" value="TMP_synthase"/>
</dbReference>
<keyword evidence="5 9" id="KW-0784">Thiamine biosynthesis</keyword>
<feature type="binding site" evidence="9">
    <location>
        <begin position="41"/>
        <end position="45"/>
    </location>
    <ligand>
        <name>4-amino-2-methyl-5-(diphosphooxymethyl)pyrimidine</name>
        <dbReference type="ChEBI" id="CHEBI:57841"/>
    </ligand>
</feature>
<feature type="binding site" evidence="9">
    <location>
        <position position="95"/>
    </location>
    <ligand>
        <name>Mg(2+)</name>
        <dbReference type="ChEBI" id="CHEBI:18420"/>
    </ligand>
</feature>
<dbReference type="HAMAP" id="MF_00097">
    <property type="entry name" value="TMP_synthase"/>
    <property type="match status" value="1"/>
</dbReference>
<keyword evidence="4 9" id="KW-0460">Magnesium</keyword>
<comment type="catalytic activity">
    <reaction evidence="6 9 10">
        <text>4-methyl-5-(2-phosphooxyethyl)-thiazole + 4-amino-2-methyl-5-(diphosphooxymethyl)pyrimidine + H(+) = thiamine phosphate + diphosphate</text>
        <dbReference type="Rhea" id="RHEA:22328"/>
        <dbReference type="ChEBI" id="CHEBI:15378"/>
        <dbReference type="ChEBI" id="CHEBI:33019"/>
        <dbReference type="ChEBI" id="CHEBI:37575"/>
        <dbReference type="ChEBI" id="CHEBI:57841"/>
        <dbReference type="ChEBI" id="CHEBI:58296"/>
        <dbReference type="EC" id="2.5.1.3"/>
    </reaction>
</comment>
<comment type="catalytic activity">
    <reaction evidence="7 9 10">
        <text>2-(2-carboxy-4-methylthiazol-5-yl)ethyl phosphate + 4-amino-2-methyl-5-(diphosphooxymethyl)pyrimidine + 2 H(+) = thiamine phosphate + CO2 + diphosphate</text>
        <dbReference type="Rhea" id="RHEA:47848"/>
        <dbReference type="ChEBI" id="CHEBI:15378"/>
        <dbReference type="ChEBI" id="CHEBI:16526"/>
        <dbReference type="ChEBI" id="CHEBI:33019"/>
        <dbReference type="ChEBI" id="CHEBI:37575"/>
        <dbReference type="ChEBI" id="CHEBI:57841"/>
        <dbReference type="ChEBI" id="CHEBI:62890"/>
        <dbReference type="EC" id="2.5.1.3"/>
    </reaction>
</comment>
<evidence type="ECO:0000256" key="2">
    <source>
        <dbReference type="ARBA" id="ARBA00022679"/>
    </source>
</evidence>
<feature type="binding site" evidence="9">
    <location>
        <begin position="189"/>
        <end position="190"/>
    </location>
    <ligand>
        <name>2-[(2R,5Z)-2-carboxy-4-methylthiazol-5(2H)-ylidene]ethyl phosphate</name>
        <dbReference type="ChEBI" id="CHEBI:62899"/>
    </ligand>
</feature>
<dbReference type="KEGG" id="ssm:Spirs_0759"/>
<proteinExistence type="inferred from homology"/>
<comment type="cofactor">
    <cofactor evidence="9">
        <name>Mg(2+)</name>
        <dbReference type="ChEBI" id="CHEBI:18420"/>
    </cofactor>
    <text evidence="9">Binds 1 Mg(2+) ion per subunit.</text>
</comment>
<feature type="binding site" evidence="9">
    <location>
        <position position="76"/>
    </location>
    <ligand>
        <name>Mg(2+)</name>
        <dbReference type="ChEBI" id="CHEBI:18420"/>
    </ligand>
</feature>
<keyword evidence="14" id="KW-1185">Reference proteome</keyword>
<dbReference type="EC" id="2.5.1.3" evidence="9"/>
<evidence type="ECO:0000313" key="14">
    <source>
        <dbReference type="Proteomes" id="UP000002318"/>
    </source>
</evidence>
<comment type="function">
    <text evidence="9">Condenses 4-methyl-5-(beta-hydroxyethyl)thiazole monophosphate (THZ-P) and 2-methyl-4-amino-5-hydroxymethyl pyrimidine pyrophosphate (HMP-PP) to form thiamine monophosphate (TMP).</text>
</comment>
<dbReference type="CDD" id="cd00564">
    <property type="entry name" value="TMP_TenI"/>
    <property type="match status" value="1"/>
</dbReference>
<dbReference type="EMBL" id="CP002116">
    <property type="protein sequence ID" value="ADK79894.1"/>
    <property type="molecule type" value="Genomic_DNA"/>
</dbReference>
<protein>
    <recommendedName>
        <fullName evidence="9">Thiamine-phosphate synthase</fullName>
        <shortName evidence="9">TP synthase</shortName>
        <shortName evidence="9">TPS</shortName>
        <ecNumber evidence="9">2.5.1.3</ecNumber>
    </recommendedName>
    <alternativeName>
        <fullName evidence="9">Thiamine-phosphate pyrophosphorylase</fullName>
        <shortName evidence="9">TMP pyrophosphorylase</shortName>
        <shortName evidence="9">TMP-PPase</shortName>
    </alternativeName>
</protein>
<evidence type="ECO:0000256" key="1">
    <source>
        <dbReference type="ARBA" id="ARBA00005165"/>
    </source>
</evidence>
<evidence type="ECO:0000256" key="3">
    <source>
        <dbReference type="ARBA" id="ARBA00022723"/>
    </source>
</evidence>
<dbReference type="GO" id="GO:0009229">
    <property type="term" value="P:thiamine diphosphate biosynthetic process"/>
    <property type="evidence" value="ECO:0007669"/>
    <property type="project" value="UniProtKB-UniRule"/>
</dbReference>
<dbReference type="STRING" id="573413.Spirs_0759"/>
<evidence type="ECO:0000256" key="10">
    <source>
        <dbReference type="RuleBase" id="RU003826"/>
    </source>
</evidence>
<dbReference type="PANTHER" id="PTHR20857:SF23">
    <property type="entry name" value="THIAMINE BIOSYNTHETIC BIFUNCTIONAL ENZYME"/>
    <property type="match status" value="1"/>
</dbReference>
<dbReference type="GO" id="GO:0004789">
    <property type="term" value="F:thiamine-phosphate diphosphorylase activity"/>
    <property type="evidence" value="ECO:0007669"/>
    <property type="project" value="UniProtKB-UniRule"/>
</dbReference>
<gene>
    <name evidence="9" type="primary">thiE</name>
    <name evidence="13" type="ordered locus">Spirs_0759</name>
</gene>
<sequence>MYKSINAAMSLCLVTDAGFRPADEFLSTVETALKNGATMVQYREKSGRYCDKEIYDRGIELVTLCHRFGVPLVVDDRLDIAMAIGADGLHIGQNDLPLPVAKQIWPEGGIFGVSVADLREMRLAQEQGADYLGVGAFPTTTKKDYSNVEAKLLSSMVKESSLPMMAIGGIQAENASIPIGWGCVGVAVISAIWKAPDPAVATRHILETVRKAKGDRV</sequence>
<dbReference type="HOGENOM" id="CLU_018272_3_2_12"/>
<feature type="binding site" evidence="9">
    <location>
        <position position="114"/>
    </location>
    <ligand>
        <name>4-amino-2-methyl-5-(diphosphooxymethyl)pyrimidine</name>
        <dbReference type="ChEBI" id="CHEBI:57841"/>
    </ligand>
</feature>
<dbReference type="Pfam" id="PF02581">
    <property type="entry name" value="TMP-TENI"/>
    <property type="match status" value="1"/>
</dbReference>
<dbReference type="UniPathway" id="UPA00060">
    <property type="reaction ID" value="UER00141"/>
</dbReference>
<dbReference type="AlphaFoldDB" id="E1RC14"/>
<dbReference type="GO" id="GO:0009228">
    <property type="term" value="P:thiamine biosynthetic process"/>
    <property type="evidence" value="ECO:0007669"/>
    <property type="project" value="UniProtKB-KW"/>
</dbReference>
<dbReference type="Proteomes" id="UP000002318">
    <property type="component" value="Chromosome"/>
</dbReference>
<comment type="pathway">
    <text evidence="1 9 11">Cofactor biosynthesis; thiamine diphosphate biosynthesis; thiamine phosphate from 4-amino-2-methyl-5-diphosphomethylpyrimidine and 4-methyl-5-(2-phosphoethyl)-thiazole: step 1/1.</text>
</comment>
<dbReference type="PANTHER" id="PTHR20857">
    <property type="entry name" value="THIAMINE-PHOSPHATE PYROPHOSPHORYLASE"/>
    <property type="match status" value="1"/>
</dbReference>
<comment type="caution">
    <text evidence="9">Lacks conserved residue(s) required for the propagation of feature annotation.</text>
</comment>
<comment type="similarity">
    <text evidence="9 10">Belongs to the thiamine-phosphate synthase family.</text>
</comment>
<dbReference type="RefSeq" id="WP_013253358.1">
    <property type="nucleotide sequence ID" value="NC_014364.1"/>
</dbReference>
<dbReference type="GO" id="GO:0000287">
    <property type="term" value="F:magnesium ion binding"/>
    <property type="evidence" value="ECO:0007669"/>
    <property type="project" value="UniProtKB-UniRule"/>
</dbReference>
<evidence type="ECO:0000256" key="6">
    <source>
        <dbReference type="ARBA" id="ARBA00047334"/>
    </source>
</evidence>
<feature type="binding site" evidence="9">
    <location>
        <position position="143"/>
    </location>
    <ligand>
        <name>4-amino-2-methyl-5-(diphosphooxymethyl)pyrimidine</name>
        <dbReference type="ChEBI" id="CHEBI:57841"/>
    </ligand>
</feature>
<dbReference type="Gene3D" id="3.20.20.70">
    <property type="entry name" value="Aldolase class I"/>
    <property type="match status" value="1"/>
</dbReference>
<comment type="catalytic activity">
    <reaction evidence="8 9 10">
        <text>2-[(2R,5Z)-2-carboxy-4-methylthiazol-5(2H)-ylidene]ethyl phosphate + 4-amino-2-methyl-5-(diphosphooxymethyl)pyrimidine + 2 H(+) = thiamine phosphate + CO2 + diphosphate</text>
        <dbReference type="Rhea" id="RHEA:47844"/>
        <dbReference type="ChEBI" id="CHEBI:15378"/>
        <dbReference type="ChEBI" id="CHEBI:16526"/>
        <dbReference type="ChEBI" id="CHEBI:33019"/>
        <dbReference type="ChEBI" id="CHEBI:37575"/>
        <dbReference type="ChEBI" id="CHEBI:57841"/>
        <dbReference type="ChEBI" id="CHEBI:62899"/>
        <dbReference type="EC" id="2.5.1.3"/>
    </reaction>
</comment>
<evidence type="ECO:0000256" key="8">
    <source>
        <dbReference type="ARBA" id="ARBA00047883"/>
    </source>
</evidence>
<feature type="binding site" evidence="9">
    <location>
        <position position="169"/>
    </location>
    <ligand>
        <name>2-[(2R,5Z)-2-carboxy-4-methylthiazol-5(2H)-ylidene]ethyl phosphate</name>
        <dbReference type="ChEBI" id="CHEBI:62899"/>
    </ligand>
</feature>
<evidence type="ECO:0000256" key="4">
    <source>
        <dbReference type="ARBA" id="ARBA00022842"/>
    </source>
</evidence>
<keyword evidence="2 9" id="KW-0808">Transferase</keyword>
<dbReference type="InterPro" id="IPR036206">
    <property type="entry name" value="ThiamineP_synth_sf"/>
</dbReference>
<organism evidence="13 14">
    <name type="scientific">Sediminispirochaeta smaragdinae (strain DSM 11293 / JCM 15392 / SEBR 4228)</name>
    <name type="common">Spirochaeta smaragdinae</name>
    <dbReference type="NCBI Taxonomy" id="573413"/>
    <lineage>
        <taxon>Bacteria</taxon>
        <taxon>Pseudomonadati</taxon>
        <taxon>Spirochaetota</taxon>
        <taxon>Spirochaetia</taxon>
        <taxon>Spirochaetales</taxon>
        <taxon>Spirochaetaceae</taxon>
        <taxon>Sediminispirochaeta</taxon>
    </lineage>
</organism>
<evidence type="ECO:0000313" key="13">
    <source>
        <dbReference type="EMBL" id="ADK79894.1"/>
    </source>
</evidence>
<evidence type="ECO:0000256" key="9">
    <source>
        <dbReference type="HAMAP-Rule" id="MF_00097"/>
    </source>
</evidence>
<dbReference type="NCBIfam" id="TIGR00693">
    <property type="entry name" value="thiE"/>
    <property type="match status" value="1"/>
</dbReference>
<dbReference type="SUPFAM" id="SSF51391">
    <property type="entry name" value="Thiamin phosphate synthase"/>
    <property type="match status" value="1"/>
</dbReference>
<dbReference type="InterPro" id="IPR022998">
    <property type="entry name" value="ThiamineP_synth_TenI"/>
</dbReference>
<evidence type="ECO:0000259" key="12">
    <source>
        <dbReference type="Pfam" id="PF02581"/>
    </source>
</evidence>
<dbReference type="InterPro" id="IPR013785">
    <property type="entry name" value="Aldolase_TIM"/>
</dbReference>